<feature type="transmembrane region" description="Helical" evidence="8">
    <location>
        <begin position="12"/>
        <end position="33"/>
    </location>
</feature>
<organism evidence="10 11">
    <name type="scientific">Knufia peltigerae</name>
    <dbReference type="NCBI Taxonomy" id="1002370"/>
    <lineage>
        <taxon>Eukaryota</taxon>
        <taxon>Fungi</taxon>
        <taxon>Dikarya</taxon>
        <taxon>Ascomycota</taxon>
        <taxon>Pezizomycotina</taxon>
        <taxon>Eurotiomycetes</taxon>
        <taxon>Chaetothyriomycetidae</taxon>
        <taxon>Chaetothyriales</taxon>
        <taxon>Trichomeriaceae</taxon>
        <taxon>Knufia</taxon>
    </lineage>
</organism>
<keyword evidence="4 8" id="KW-0812">Transmembrane</keyword>
<protein>
    <recommendedName>
        <fullName evidence="9">Major facilitator superfamily (MFS) profile domain-containing protein</fullName>
    </recommendedName>
</protein>
<reference evidence="10" key="1">
    <citation type="submission" date="2022-10" db="EMBL/GenBank/DDBJ databases">
        <title>Culturing micro-colonial fungi from biological soil crusts in the Mojave desert and describing Neophaeococcomyces mojavensis, and introducing the new genera and species Taxawa tesnikishii.</title>
        <authorList>
            <person name="Kurbessoian T."/>
            <person name="Stajich J.E."/>
        </authorList>
    </citation>
    <scope>NUCLEOTIDE SEQUENCE</scope>
    <source>
        <strain evidence="10">TK_35</strain>
    </source>
</reference>
<dbReference type="InterPro" id="IPR020846">
    <property type="entry name" value="MFS_dom"/>
</dbReference>
<dbReference type="GO" id="GO:0005351">
    <property type="term" value="F:carbohydrate:proton symporter activity"/>
    <property type="evidence" value="ECO:0007669"/>
    <property type="project" value="TreeGrafter"/>
</dbReference>
<dbReference type="PANTHER" id="PTHR48022">
    <property type="entry name" value="PLASTIDIC GLUCOSE TRANSPORTER 4"/>
    <property type="match status" value="1"/>
</dbReference>
<feature type="transmembrane region" description="Helical" evidence="8">
    <location>
        <begin position="53"/>
        <end position="74"/>
    </location>
</feature>
<dbReference type="PRINTS" id="PR00171">
    <property type="entry name" value="SUGRTRNSPORT"/>
</dbReference>
<keyword evidence="11" id="KW-1185">Reference proteome</keyword>
<dbReference type="InterPro" id="IPR003663">
    <property type="entry name" value="Sugar/inositol_transpt"/>
</dbReference>
<feature type="transmembrane region" description="Helical" evidence="8">
    <location>
        <begin position="397"/>
        <end position="420"/>
    </location>
</feature>
<sequence>MGLPELRGKALIALILITSGFDFLLFGYDQGLFGGILAGKRFQEMLGHPSATMSGLVTAIYDIGCALGAVTAFIFGERVGRKRSILYANVIIIIGAAIQTASYSYKQMFVARIISGLGVGFSTVAVPILQSETLPAHNRGSLLVFQSVLIPSGVALASWVCLGTLYAPGSMQWRFPVACQILFSLCILVFCLFCPETPRWLAKHGKEAEARHIIARLLSKEDDDAEVQGQLTEILNNIAAEGAESPVTWSECFSNATKARNLQRVLLGMGPYLFNQWSGANVLGYYMGYILETYLGYKPLLALILASVCFTQESIMAFSPYFFLDRLGRRKTVLISSIACAICNFIIAGALINKTYSSAAAAVAFMFVFFDCYGSGILPVSWCYSAEVQPLRVRNKSMAVGVFWHWMSNFVIVMITPIGVQNLGGNFFWIWGAFCASFVPLTYFFGVETAGRTLEEVDQMFFDNSRICMGLDKKHTQVVRTTAVKEEIRFRELAQAEQKAITSSHVEKVANPQV</sequence>
<feature type="transmembrane region" description="Helical" evidence="8">
    <location>
        <begin position="173"/>
        <end position="194"/>
    </location>
</feature>
<feature type="transmembrane region" description="Helical" evidence="8">
    <location>
        <begin position="358"/>
        <end position="385"/>
    </location>
</feature>
<proteinExistence type="inferred from homology"/>
<dbReference type="InterPro" id="IPR005829">
    <property type="entry name" value="Sugar_transporter_CS"/>
</dbReference>
<evidence type="ECO:0000256" key="8">
    <source>
        <dbReference type="SAM" id="Phobius"/>
    </source>
</evidence>
<feature type="transmembrane region" description="Helical" evidence="8">
    <location>
        <begin position="141"/>
        <end position="167"/>
    </location>
</feature>
<dbReference type="Gene3D" id="1.20.1250.20">
    <property type="entry name" value="MFS general substrate transporter like domains"/>
    <property type="match status" value="1"/>
</dbReference>
<evidence type="ECO:0000256" key="4">
    <source>
        <dbReference type="ARBA" id="ARBA00022692"/>
    </source>
</evidence>
<evidence type="ECO:0000259" key="9">
    <source>
        <dbReference type="PROSITE" id="PS50850"/>
    </source>
</evidence>
<dbReference type="GO" id="GO:0016020">
    <property type="term" value="C:membrane"/>
    <property type="evidence" value="ECO:0007669"/>
    <property type="project" value="UniProtKB-SubCell"/>
</dbReference>
<evidence type="ECO:0000256" key="7">
    <source>
        <dbReference type="RuleBase" id="RU003346"/>
    </source>
</evidence>
<accession>A0AA38Y5N3</accession>
<comment type="similarity">
    <text evidence="2 7">Belongs to the major facilitator superfamily. Sugar transporter (TC 2.A.1.1) family.</text>
</comment>
<name>A0AA38Y5N3_9EURO</name>
<dbReference type="InterPro" id="IPR005828">
    <property type="entry name" value="MFS_sugar_transport-like"/>
</dbReference>
<feature type="transmembrane region" description="Helical" evidence="8">
    <location>
        <begin position="109"/>
        <end position="129"/>
    </location>
</feature>
<evidence type="ECO:0000256" key="3">
    <source>
        <dbReference type="ARBA" id="ARBA00022448"/>
    </source>
</evidence>
<feature type="transmembrane region" description="Helical" evidence="8">
    <location>
        <begin position="265"/>
        <end position="288"/>
    </location>
</feature>
<dbReference type="Proteomes" id="UP001172681">
    <property type="component" value="Unassembled WGS sequence"/>
</dbReference>
<evidence type="ECO:0000313" key="11">
    <source>
        <dbReference type="Proteomes" id="UP001172681"/>
    </source>
</evidence>
<comment type="subcellular location">
    <subcellularLocation>
        <location evidence="1">Membrane</location>
        <topology evidence="1">Multi-pass membrane protein</topology>
    </subcellularLocation>
</comment>
<dbReference type="EMBL" id="JAPDRN010000029">
    <property type="protein sequence ID" value="KAJ9636465.1"/>
    <property type="molecule type" value="Genomic_DNA"/>
</dbReference>
<dbReference type="InterPro" id="IPR036259">
    <property type="entry name" value="MFS_trans_sf"/>
</dbReference>
<dbReference type="Pfam" id="PF00083">
    <property type="entry name" value="Sugar_tr"/>
    <property type="match status" value="1"/>
</dbReference>
<dbReference type="PROSITE" id="PS00217">
    <property type="entry name" value="SUGAR_TRANSPORT_2"/>
    <property type="match status" value="1"/>
</dbReference>
<keyword evidence="3 7" id="KW-0813">Transport</keyword>
<keyword evidence="5 8" id="KW-1133">Transmembrane helix</keyword>
<dbReference type="PANTHER" id="PTHR48022:SF28">
    <property type="entry name" value="MAJOR FACILITATOR SUPERFAMILY (MFS) PROFILE DOMAIN-CONTAINING PROTEIN-RELATED"/>
    <property type="match status" value="1"/>
</dbReference>
<feature type="transmembrane region" description="Helical" evidence="8">
    <location>
        <begin position="86"/>
        <end position="103"/>
    </location>
</feature>
<dbReference type="InterPro" id="IPR050360">
    <property type="entry name" value="MFS_Sugar_Transporters"/>
</dbReference>
<feature type="transmembrane region" description="Helical" evidence="8">
    <location>
        <begin position="300"/>
        <end position="324"/>
    </location>
</feature>
<evidence type="ECO:0000256" key="2">
    <source>
        <dbReference type="ARBA" id="ARBA00010992"/>
    </source>
</evidence>
<dbReference type="NCBIfam" id="TIGR00879">
    <property type="entry name" value="SP"/>
    <property type="match status" value="1"/>
</dbReference>
<comment type="caution">
    <text evidence="10">The sequence shown here is derived from an EMBL/GenBank/DDBJ whole genome shotgun (WGS) entry which is preliminary data.</text>
</comment>
<dbReference type="PROSITE" id="PS50850">
    <property type="entry name" value="MFS"/>
    <property type="match status" value="1"/>
</dbReference>
<keyword evidence="6 8" id="KW-0472">Membrane</keyword>
<feature type="transmembrane region" description="Helical" evidence="8">
    <location>
        <begin position="426"/>
        <end position="445"/>
    </location>
</feature>
<evidence type="ECO:0000256" key="6">
    <source>
        <dbReference type="ARBA" id="ARBA00023136"/>
    </source>
</evidence>
<evidence type="ECO:0000256" key="5">
    <source>
        <dbReference type="ARBA" id="ARBA00022989"/>
    </source>
</evidence>
<dbReference type="AlphaFoldDB" id="A0AA38Y5N3"/>
<feature type="transmembrane region" description="Helical" evidence="8">
    <location>
        <begin position="333"/>
        <end position="352"/>
    </location>
</feature>
<feature type="domain" description="Major facilitator superfamily (MFS) profile" evidence="9">
    <location>
        <begin position="15"/>
        <end position="450"/>
    </location>
</feature>
<evidence type="ECO:0000313" key="10">
    <source>
        <dbReference type="EMBL" id="KAJ9636465.1"/>
    </source>
</evidence>
<evidence type="ECO:0000256" key="1">
    <source>
        <dbReference type="ARBA" id="ARBA00004141"/>
    </source>
</evidence>
<dbReference type="SUPFAM" id="SSF103473">
    <property type="entry name" value="MFS general substrate transporter"/>
    <property type="match status" value="1"/>
</dbReference>
<gene>
    <name evidence="10" type="ORF">H2204_005298</name>
</gene>